<dbReference type="Gene3D" id="3.60.10.10">
    <property type="entry name" value="Endonuclease/exonuclease/phosphatase"/>
    <property type="match status" value="1"/>
</dbReference>
<dbReference type="PANTHER" id="PTHR33710">
    <property type="entry name" value="BNAC02G09200D PROTEIN"/>
    <property type="match status" value="1"/>
</dbReference>
<keyword evidence="1" id="KW-1185">Reference proteome</keyword>
<dbReference type="PANTHER" id="PTHR33710:SF77">
    <property type="entry name" value="DNASE I-LIKE SUPERFAMILY PROTEIN"/>
    <property type="match status" value="1"/>
</dbReference>
<accession>A0ABM3H863</accession>
<dbReference type="InterPro" id="IPR036691">
    <property type="entry name" value="Endo/exonu/phosph_ase_sf"/>
</dbReference>
<evidence type="ECO:0000313" key="2">
    <source>
        <dbReference type="RefSeq" id="XP_048132793.1"/>
    </source>
</evidence>
<protein>
    <submittedName>
        <fullName evidence="2">Uncharacterized protein LOC125314473</fullName>
    </submittedName>
</protein>
<dbReference type="Proteomes" id="UP000827889">
    <property type="component" value="Chromosome 1"/>
</dbReference>
<name>A0ABM3H863_9MYRT</name>
<dbReference type="SUPFAM" id="SSF56219">
    <property type="entry name" value="DNase I-like"/>
    <property type="match status" value="1"/>
</dbReference>
<proteinExistence type="predicted"/>
<dbReference type="GeneID" id="125314473"/>
<gene>
    <name evidence="2" type="primary">LOC125314473</name>
</gene>
<reference evidence="1" key="1">
    <citation type="submission" date="2025-05" db="UniProtKB">
        <authorList>
            <consortium name="RefSeq"/>
        </authorList>
    </citation>
    <scope>NUCLEOTIDE SEQUENCE [LARGE SCALE GENOMIC DNA]</scope>
</reference>
<evidence type="ECO:0000313" key="1">
    <source>
        <dbReference type="Proteomes" id="UP000827889"/>
    </source>
</evidence>
<reference evidence="2" key="2">
    <citation type="submission" date="2025-08" db="UniProtKB">
        <authorList>
            <consortium name="RefSeq"/>
        </authorList>
    </citation>
    <scope>IDENTIFICATION</scope>
    <source>
        <tissue evidence="2">Leaf</tissue>
    </source>
</reference>
<organism evidence="1 2">
    <name type="scientific">Rhodamnia argentea</name>
    <dbReference type="NCBI Taxonomy" id="178133"/>
    <lineage>
        <taxon>Eukaryota</taxon>
        <taxon>Viridiplantae</taxon>
        <taxon>Streptophyta</taxon>
        <taxon>Embryophyta</taxon>
        <taxon>Tracheophyta</taxon>
        <taxon>Spermatophyta</taxon>
        <taxon>Magnoliopsida</taxon>
        <taxon>eudicotyledons</taxon>
        <taxon>Gunneridae</taxon>
        <taxon>Pentapetalae</taxon>
        <taxon>rosids</taxon>
        <taxon>malvids</taxon>
        <taxon>Myrtales</taxon>
        <taxon>Myrtaceae</taxon>
        <taxon>Myrtoideae</taxon>
        <taxon>Myrteae</taxon>
        <taxon>Australasian group</taxon>
        <taxon>Rhodamnia</taxon>
    </lineage>
</organism>
<dbReference type="RefSeq" id="XP_048132793.1">
    <property type="nucleotide sequence ID" value="XM_048276836.1"/>
</dbReference>
<sequence>MWNHKVTVEIRECMENFIDLICKDLESGTRMRMTFLHALTNFQETLCLWDILRFISTINSMPWICVRDFNKILFHWEKIGKREEENYRMGAFRELLADCSLMKGESKDCAFTWSNNRKGEALVKKRLDRVLCNSEWRVLFLNAEAYALPAIGSNHSQIILSTSPAWKRSRKELKFEAFWLEDPECSKIVKDVWGDQQDSELNFMDKTQKVTLALTSWSRRKFSNASKQI</sequence>